<dbReference type="InterPro" id="IPR035976">
    <property type="entry name" value="Sushi/SCR/CCP_sf"/>
</dbReference>
<evidence type="ECO:0000256" key="8">
    <source>
        <dbReference type="SAM" id="SignalP"/>
    </source>
</evidence>
<dbReference type="InterPro" id="IPR000436">
    <property type="entry name" value="Sushi_SCR_CCP_dom"/>
</dbReference>
<dbReference type="PROSITE" id="PS50923">
    <property type="entry name" value="SUSHI"/>
    <property type="match status" value="2"/>
</dbReference>
<dbReference type="InterPro" id="IPR056619">
    <property type="entry name" value="C8-3_MUC4"/>
</dbReference>
<dbReference type="Pfam" id="PF06119">
    <property type="entry name" value="NIDO"/>
    <property type="match status" value="1"/>
</dbReference>
<dbReference type="AlphaFoldDB" id="A0A1S3I7I2"/>
<reference evidence="14" key="1">
    <citation type="submission" date="2025-08" db="UniProtKB">
        <authorList>
            <consortium name="RefSeq"/>
        </authorList>
    </citation>
    <scope>IDENTIFICATION</scope>
    <source>
        <tissue evidence="14">Gonads</tissue>
    </source>
</reference>
<evidence type="ECO:0000256" key="3">
    <source>
        <dbReference type="ARBA" id="ARBA00022989"/>
    </source>
</evidence>
<dbReference type="Pfam" id="PF23263">
    <property type="entry name" value="C8-3_MUC4"/>
    <property type="match status" value="1"/>
</dbReference>
<keyword evidence="2 7" id="KW-0812">Transmembrane</keyword>
<dbReference type="SUPFAM" id="SSF81296">
    <property type="entry name" value="E set domains"/>
    <property type="match status" value="1"/>
</dbReference>
<dbReference type="SUPFAM" id="SSF57535">
    <property type="entry name" value="Complement control module/SCR domain"/>
    <property type="match status" value="3"/>
</dbReference>
<dbReference type="CDD" id="cd00033">
    <property type="entry name" value="CCP"/>
    <property type="match status" value="3"/>
</dbReference>
<keyword evidence="4 7" id="KW-0472">Membrane</keyword>
<dbReference type="OrthoDB" id="6236007at2759"/>
<dbReference type="RefSeq" id="XP_013393811.1">
    <property type="nucleotide sequence ID" value="XM_013538357.1"/>
</dbReference>
<dbReference type="GeneID" id="106161410"/>
<evidence type="ECO:0000259" key="11">
    <source>
        <dbReference type="PROSITE" id="PS51220"/>
    </source>
</evidence>
<evidence type="ECO:0000256" key="6">
    <source>
        <dbReference type="PROSITE-ProRule" id="PRU00302"/>
    </source>
</evidence>
<dbReference type="InterPro" id="IPR003886">
    <property type="entry name" value="NIDO_dom"/>
</dbReference>
<dbReference type="SMART" id="SM00032">
    <property type="entry name" value="CCP"/>
    <property type="match status" value="3"/>
</dbReference>
<feature type="transmembrane region" description="Helical" evidence="7">
    <location>
        <begin position="1167"/>
        <end position="1193"/>
    </location>
</feature>
<feature type="domain" description="VWFD" evidence="12">
    <location>
        <begin position="701"/>
        <end position="899"/>
    </location>
</feature>
<keyword evidence="5" id="KW-1015">Disulfide bond</keyword>
<dbReference type="PROSITE" id="PS51220">
    <property type="entry name" value="NIDO"/>
    <property type="match status" value="1"/>
</dbReference>
<name>A0A1S3I7I2_LINAN</name>
<dbReference type="Gene3D" id="2.60.40.10">
    <property type="entry name" value="Immunoglobulins"/>
    <property type="match status" value="1"/>
</dbReference>
<dbReference type="GO" id="GO:0016020">
    <property type="term" value="C:membrane"/>
    <property type="evidence" value="ECO:0007669"/>
    <property type="project" value="UniProtKB-SubCell"/>
</dbReference>
<feature type="domain" description="Sushi" evidence="10">
    <location>
        <begin position="1033"/>
        <end position="1099"/>
    </location>
</feature>
<organism evidence="13 14">
    <name type="scientific">Lingula anatina</name>
    <name type="common">Brachiopod</name>
    <name type="synonym">Lingula unguis</name>
    <dbReference type="NCBI Taxonomy" id="7574"/>
    <lineage>
        <taxon>Eukaryota</taxon>
        <taxon>Metazoa</taxon>
        <taxon>Spiralia</taxon>
        <taxon>Lophotrochozoa</taxon>
        <taxon>Brachiopoda</taxon>
        <taxon>Linguliformea</taxon>
        <taxon>Lingulata</taxon>
        <taxon>Lingulida</taxon>
        <taxon>Linguloidea</taxon>
        <taxon>Lingulidae</taxon>
        <taxon>Lingula</taxon>
    </lineage>
</organism>
<dbReference type="PANTHER" id="PTHR13802:SF59">
    <property type="entry name" value="SUSHI DOMAIN-CONTAINING PROTEIN 2"/>
    <property type="match status" value="1"/>
</dbReference>
<dbReference type="Pfam" id="PF03782">
    <property type="entry name" value="AMOP"/>
    <property type="match status" value="1"/>
</dbReference>
<proteinExistence type="predicted"/>
<dbReference type="Gene3D" id="2.10.70.10">
    <property type="entry name" value="Complement Module, domain 1"/>
    <property type="match status" value="3"/>
</dbReference>
<evidence type="ECO:0000313" key="13">
    <source>
        <dbReference type="Proteomes" id="UP000085678"/>
    </source>
</evidence>
<protein>
    <submittedName>
        <fullName evidence="14">Sushi domain-containing protein 2-like</fullName>
    </submittedName>
</protein>
<dbReference type="PROSITE" id="PS50856">
    <property type="entry name" value="AMOP"/>
    <property type="match status" value="1"/>
</dbReference>
<dbReference type="Pfam" id="PF00094">
    <property type="entry name" value="VWD"/>
    <property type="match status" value="1"/>
</dbReference>
<dbReference type="PANTHER" id="PTHR13802">
    <property type="entry name" value="MUCIN 4-RELATED"/>
    <property type="match status" value="1"/>
</dbReference>
<dbReference type="InterPro" id="IPR013783">
    <property type="entry name" value="Ig-like_fold"/>
</dbReference>
<dbReference type="InParanoid" id="A0A1S3I7I2"/>
<evidence type="ECO:0000313" key="14">
    <source>
        <dbReference type="RefSeq" id="XP_013393811.1"/>
    </source>
</evidence>
<dbReference type="KEGG" id="lak:106161410"/>
<feature type="chain" id="PRO_5010373480" evidence="8">
    <location>
        <begin position="26"/>
        <end position="1222"/>
    </location>
</feature>
<dbReference type="PROSITE" id="PS51233">
    <property type="entry name" value="VWFD"/>
    <property type="match status" value="1"/>
</dbReference>
<comment type="subcellular location">
    <subcellularLocation>
        <location evidence="1">Membrane</location>
    </subcellularLocation>
</comment>
<keyword evidence="6" id="KW-0768">Sushi</keyword>
<feature type="signal peptide" evidence="8">
    <location>
        <begin position="1"/>
        <end position="25"/>
    </location>
</feature>
<dbReference type="SMART" id="SM00723">
    <property type="entry name" value="AMOP"/>
    <property type="match status" value="1"/>
</dbReference>
<evidence type="ECO:0000259" key="12">
    <source>
        <dbReference type="PROSITE" id="PS51233"/>
    </source>
</evidence>
<feature type="domain" description="Sushi" evidence="10">
    <location>
        <begin position="1103"/>
        <end position="1161"/>
    </location>
</feature>
<dbReference type="SMART" id="SM00539">
    <property type="entry name" value="NIDO"/>
    <property type="match status" value="1"/>
</dbReference>
<dbReference type="InterPro" id="IPR014756">
    <property type="entry name" value="Ig_E-set"/>
</dbReference>
<evidence type="ECO:0000256" key="7">
    <source>
        <dbReference type="SAM" id="Phobius"/>
    </source>
</evidence>
<dbReference type="InterPro" id="IPR051495">
    <property type="entry name" value="Epithelial_Barrier/Signaling"/>
</dbReference>
<dbReference type="GO" id="GO:0007160">
    <property type="term" value="P:cell-matrix adhesion"/>
    <property type="evidence" value="ECO:0007669"/>
    <property type="project" value="InterPro"/>
</dbReference>
<accession>A0A1S3I7I2</accession>
<evidence type="ECO:0000256" key="5">
    <source>
        <dbReference type="ARBA" id="ARBA00023157"/>
    </source>
</evidence>
<feature type="domain" description="AMOP" evidence="9">
    <location>
        <begin position="540"/>
        <end position="688"/>
    </location>
</feature>
<evidence type="ECO:0000256" key="2">
    <source>
        <dbReference type="ARBA" id="ARBA00022692"/>
    </source>
</evidence>
<evidence type="ECO:0000256" key="1">
    <source>
        <dbReference type="ARBA" id="ARBA00004370"/>
    </source>
</evidence>
<evidence type="ECO:0000256" key="4">
    <source>
        <dbReference type="ARBA" id="ARBA00023136"/>
    </source>
</evidence>
<keyword evidence="3 7" id="KW-1133">Transmembrane helix</keyword>
<feature type="domain" description="NIDO" evidence="11">
    <location>
        <begin position="106"/>
        <end position="267"/>
    </location>
</feature>
<evidence type="ECO:0000259" key="9">
    <source>
        <dbReference type="PROSITE" id="PS50856"/>
    </source>
</evidence>
<dbReference type="SMART" id="SM00216">
    <property type="entry name" value="VWD"/>
    <property type="match status" value="1"/>
</dbReference>
<dbReference type="InterPro" id="IPR001846">
    <property type="entry name" value="VWF_type-D"/>
</dbReference>
<keyword evidence="13" id="KW-1185">Reference proteome</keyword>
<dbReference type="InterPro" id="IPR005533">
    <property type="entry name" value="AMOP_dom"/>
</dbReference>
<gene>
    <name evidence="14" type="primary">LOC106161410</name>
</gene>
<sequence length="1222" mass="134049">MADPVAWSRVILCFVGVVLTQFADGQTQVSNDLLFPYGNASGDSMAPVNDDGSSEEIQLQTIFPYFGHSHSSLYVNTNGAISFLGTIRQFTAAAFPLNDFRRIVAPFWTDVDTTRNTGRVFYREVTAAKDPGLMQRVTVVIQSAFPASRGLAKFRATWAFVATWNNVTYFGGNQSTPTNTFQAVLATNGRHSFAIFNYAKITWTTGTASGGNRSTGLGGIPAQVGFNAGDGKHYASVKESRTDAIVNIASTSNVQTPGRWVFQIDKTKVEKGGCNTEGTLVISPVRGNILGGEEILLSGPCIDSDEHDIVCKFGNVTVEGEHHKDMTAKCITPPLFVMGRADVELSINGGIDFTHRGFFIPEYNEAFSKVTRADKAKWRESGPYYIEWTPEQVLDGDQNAENVDIDLLAFEEPKDGAMEKNWYTLAKKVPNNGRFDLGTVAVKFNKTEFIGAVRITRSLPYSNTVSYQNPCPGFENEHKSICRRPAIWTDIHVLQWHAYNHLATVLQEGGVLEKNFSEIEQLNLLGGTREDTKRNIYMQSRAINSIWCSNWYHNDTSEYKILPQDLPPCPVTLQQALRDRGRFHADPTCHRGDPNGCNLHPGAFHCVRSNECSGSGAGQQCCYDQQGNLLNVADNHGGGTMDISHYKGCRNPPVVPYISHFYTDLRPHAWCCHSSGNLSLCSETYMERRPSRDGIGYQPPRPATGVGDPHVVTLDGLHYTFNGIGEYSLVESTNQTFTCQGRTKQVDGQNGEQGRASVWTALAMRGRNTSRIQVSYSKLWGMVVFVDDDMIDFDEVGNIVPGIEGIEIEKVANESKAYISFEDEQVFVDVQITNGVLNFLLYIPNYLKGNVKGLLGVWNDDPIDDLLSRDGHVLSPNASVEDIHYKFGETWRISQTSSLFTYGIGESYASHQNASFEPMFEPPKLENETLQTQMEAVCGESLECMFDFTITGGNAEMAAASKMVMVEYSEAVSETKPVITCGFLVTSANVTKDNLSTLRGTIVTLTCPEGYALIGQSTVKCQDDGTWDSYSNARCSKVRPIDCGFLDTSANVKKDSLSTLAGTIVTLTCPEGYALIGQSTVKCQNDGTWDSYGDAKCRKVRPITCGFLVTSANVTKDNLSTLAGTIVTLTCPEGYALIGQSTVKCQDDGTWESYGDAKCSKASEPTLLRTVGIAVGSALGAILLVVVVSVIVYKTARRRKRVGAYKTQKQPANPMLEKANAC</sequence>
<dbReference type="Pfam" id="PF00084">
    <property type="entry name" value="Sushi"/>
    <property type="match status" value="3"/>
</dbReference>
<keyword evidence="8" id="KW-0732">Signal</keyword>
<comment type="caution">
    <text evidence="6">Lacks conserved residue(s) required for the propagation of feature annotation.</text>
</comment>
<dbReference type="Proteomes" id="UP000085678">
    <property type="component" value="Unplaced"/>
</dbReference>
<evidence type="ECO:0000259" key="10">
    <source>
        <dbReference type="PROSITE" id="PS50923"/>
    </source>
</evidence>